<dbReference type="RefSeq" id="WP_176643917.1">
    <property type="nucleotide sequence ID" value="NZ_JABXXS010000050.1"/>
</dbReference>
<evidence type="ECO:0000256" key="2">
    <source>
        <dbReference type="ARBA" id="ARBA00022478"/>
    </source>
</evidence>
<evidence type="ECO:0000256" key="10">
    <source>
        <dbReference type="SAM" id="MobiDB-lite"/>
    </source>
</evidence>
<dbReference type="NCBIfam" id="TIGR02395">
    <property type="entry name" value="rpoN_sigma"/>
    <property type="match status" value="1"/>
</dbReference>
<proteinExistence type="inferred from homology"/>
<dbReference type="EMBL" id="JABXXS010000050">
    <property type="protein sequence ID" value="NVN38250.1"/>
    <property type="molecule type" value="Genomic_DNA"/>
</dbReference>
<comment type="function">
    <text evidence="9">Sigma factors are initiation factors that promote the attachment of RNA polymerase to specific initiation sites and are then released.</text>
</comment>
<reference evidence="13 14" key="1">
    <citation type="submission" date="2020-06" db="EMBL/GenBank/DDBJ databases">
        <title>Description of novel acetic acid bacteria.</title>
        <authorList>
            <person name="Sombolestani A."/>
        </authorList>
    </citation>
    <scope>NUCLEOTIDE SEQUENCE [LARGE SCALE GENOMIC DNA]</scope>
    <source>
        <strain evidence="13 14">LMG 25</strain>
    </source>
</reference>
<evidence type="ECO:0000256" key="9">
    <source>
        <dbReference type="PIRNR" id="PIRNR000774"/>
    </source>
</evidence>
<evidence type="ECO:0000259" key="11">
    <source>
        <dbReference type="Pfam" id="PF04552"/>
    </source>
</evidence>
<dbReference type="PIRSF" id="PIRSF000774">
    <property type="entry name" value="RpoN"/>
    <property type="match status" value="1"/>
</dbReference>
<dbReference type="GO" id="GO:0006352">
    <property type="term" value="P:DNA-templated transcription initiation"/>
    <property type="evidence" value="ECO:0007669"/>
    <property type="project" value="InterPro"/>
</dbReference>
<dbReference type="Pfam" id="PF04963">
    <property type="entry name" value="Sigma54_CBD"/>
    <property type="match status" value="1"/>
</dbReference>
<protein>
    <recommendedName>
        <fullName evidence="9">RNA polymerase sigma-54 factor</fullName>
    </recommendedName>
</protein>
<keyword evidence="4 9" id="KW-0548">Nucleotidyltransferase</keyword>
<evidence type="ECO:0000259" key="12">
    <source>
        <dbReference type="Pfam" id="PF04963"/>
    </source>
</evidence>
<evidence type="ECO:0000256" key="5">
    <source>
        <dbReference type="ARBA" id="ARBA00023015"/>
    </source>
</evidence>
<dbReference type="Gene3D" id="1.10.10.60">
    <property type="entry name" value="Homeodomain-like"/>
    <property type="match status" value="1"/>
</dbReference>
<dbReference type="GO" id="GO:0016779">
    <property type="term" value="F:nucleotidyltransferase activity"/>
    <property type="evidence" value="ECO:0007669"/>
    <property type="project" value="UniProtKB-KW"/>
</dbReference>
<sequence length="463" mass="51419">MGSGYRQEIGQKQGLFINARMRQSLQILQFSNTELQEFLANEVEKNPVLEPMDDSDAGISSPQSKTDDRMPSLPHSNISPGSQNWTSDSGLDDGVSRIAGTVPPLRERLFEQLVLSGCSLEEREIGAHLISGLDGAGRLSILPEKIAARLHIPVGHVDTVRQRMMHFEPAGLFALSLQECLTVQLEERNRMDPAMAILLDHLDMLARYDLKGLCQLCEVDLEDMHDMISDLRSLNPKPGMETTDECLTAIIPDILLEQSPASEWILELNPVTTPNVVLNSALITRLSLRAQPKEHAFLSEHLTNANWLIRSLQQRSITILRVATEIIRRQEKFLTQGPSGLVPLTLRMVAESLGIHESTVSRVSANKYIATTRGTLPLKFFFVAALPGENGEMHSNAAIQENIRKMITNENPASPLSDDIITTRLRKDGIDIARRTVAKYRESIGFPNSVQRRQRAGNSSGSL</sequence>
<keyword evidence="5 9" id="KW-0805">Transcription regulation</keyword>
<organism evidence="13 14">
    <name type="scientific">Komagataeibacter swingsii</name>
    <dbReference type="NCBI Taxonomy" id="215220"/>
    <lineage>
        <taxon>Bacteria</taxon>
        <taxon>Pseudomonadati</taxon>
        <taxon>Pseudomonadota</taxon>
        <taxon>Alphaproteobacteria</taxon>
        <taxon>Acetobacterales</taxon>
        <taxon>Acetobacteraceae</taxon>
        <taxon>Komagataeibacter</taxon>
    </lineage>
</organism>
<keyword evidence="8 9" id="KW-0804">Transcription</keyword>
<dbReference type="InterPro" id="IPR038709">
    <property type="entry name" value="RpoN_core-bd_sf"/>
</dbReference>
<dbReference type="PROSITE" id="PS50044">
    <property type="entry name" value="SIGMA54_3"/>
    <property type="match status" value="1"/>
</dbReference>
<dbReference type="PROSITE" id="PS00718">
    <property type="entry name" value="SIGMA54_2"/>
    <property type="match status" value="1"/>
</dbReference>
<evidence type="ECO:0000313" key="14">
    <source>
        <dbReference type="Proteomes" id="UP000522590"/>
    </source>
</evidence>
<dbReference type="PANTHER" id="PTHR32248:SF4">
    <property type="entry name" value="RNA POLYMERASE SIGMA-54 FACTOR"/>
    <property type="match status" value="1"/>
</dbReference>
<dbReference type="Proteomes" id="UP000522590">
    <property type="component" value="Unassembled WGS sequence"/>
</dbReference>
<feature type="domain" description="RNA polymerase sigma factor 54 core-binding" evidence="12">
    <location>
        <begin position="102"/>
        <end position="280"/>
    </location>
</feature>
<evidence type="ECO:0000256" key="7">
    <source>
        <dbReference type="ARBA" id="ARBA00023125"/>
    </source>
</evidence>
<dbReference type="GO" id="GO:0001216">
    <property type="term" value="F:DNA-binding transcription activator activity"/>
    <property type="evidence" value="ECO:0007669"/>
    <property type="project" value="InterPro"/>
</dbReference>
<comment type="similarity">
    <text evidence="1 9">Belongs to the sigma-54 factor family.</text>
</comment>
<dbReference type="Pfam" id="PF00309">
    <property type="entry name" value="Sigma54_AID"/>
    <property type="match status" value="1"/>
</dbReference>
<keyword evidence="3 9" id="KW-0808">Transferase</keyword>
<evidence type="ECO:0000256" key="6">
    <source>
        <dbReference type="ARBA" id="ARBA00023082"/>
    </source>
</evidence>
<dbReference type="PANTHER" id="PTHR32248">
    <property type="entry name" value="RNA POLYMERASE SIGMA-54 FACTOR"/>
    <property type="match status" value="1"/>
</dbReference>
<name>A0A850P6M3_9PROT</name>
<evidence type="ECO:0000256" key="3">
    <source>
        <dbReference type="ARBA" id="ARBA00022679"/>
    </source>
</evidence>
<dbReference type="InterPro" id="IPR007046">
    <property type="entry name" value="RNA_pol_sigma_54_core-bd"/>
</dbReference>
<dbReference type="Pfam" id="PF04552">
    <property type="entry name" value="Sigma54_DBD"/>
    <property type="match status" value="1"/>
</dbReference>
<evidence type="ECO:0000313" key="13">
    <source>
        <dbReference type="EMBL" id="NVN38250.1"/>
    </source>
</evidence>
<evidence type="ECO:0000256" key="1">
    <source>
        <dbReference type="ARBA" id="ARBA00008798"/>
    </source>
</evidence>
<feature type="region of interest" description="Disordered" evidence="10">
    <location>
        <begin position="47"/>
        <end position="90"/>
    </location>
</feature>
<accession>A0A850P6M3</accession>
<dbReference type="AlphaFoldDB" id="A0A850P6M3"/>
<dbReference type="GO" id="GO:0016987">
    <property type="term" value="F:sigma factor activity"/>
    <property type="evidence" value="ECO:0007669"/>
    <property type="project" value="UniProtKB-KW"/>
</dbReference>
<feature type="domain" description="RNA polymerase sigma factor 54 DNA-binding" evidence="11">
    <location>
        <begin position="297"/>
        <end position="454"/>
    </location>
</feature>
<evidence type="ECO:0000256" key="4">
    <source>
        <dbReference type="ARBA" id="ARBA00022695"/>
    </source>
</evidence>
<evidence type="ECO:0000256" key="8">
    <source>
        <dbReference type="ARBA" id="ARBA00023163"/>
    </source>
</evidence>
<dbReference type="InterPro" id="IPR007634">
    <property type="entry name" value="RNA_pol_sigma_54_DNA-bd"/>
</dbReference>
<keyword evidence="6 9" id="KW-0731">Sigma factor</keyword>
<dbReference type="Gene3D" id="1.10.10.1330">
    <property type="entry name" value="RNA polymerase sigma-54 factor, core-binding domain"/>
    <property type="match status" value="1"/>
</dbReference>
<dbReference type="PROSITE" id="PS00717">
    <property type="entry name" value="SIGMA54_1"/>
    <property type="match status" value="1"/>
</dbReference>
<dbReference type="GO" id="GO:0003677">
    <property type="term" value="F:DNA binding"/>
    <property type="evidence" value="ECO:0007669"/>
    <property type="project" value="UniProtKB-KW"/>
</dbReference>
<feature type="compositionally biased region" description="Polar residues" evidence="10">
    <location>
        <begin position="74"/>
        <end position="89"/>
    </location>
</feature>
<comment type="caution">
    <text evidence="13">The sequence shown here is derived from an EMBL/GenBank/DDBJ whole genome shotgun (WGS) entry which is preliminary data.</text>
</comment>
<keyword evidence="7 9" id="KW-0238">DNA-binding</keyword>
<keyword evidence="2 9" id="KW-0240">DNA-directed RNA polymerase</keyword>
<gene>
    <name evidence="13" type="primary">rpoN</name>
    <name evidence="13" type="ORF">HUK81_15185</name>
</gene>
<dbReference type="InterPro" id="IPR000394">
    <property type="entry name" value="RNA_pol_sigma_54"/>
</dbReference>
<dbReference type="PRINTS" id="PR00045">
    <property type="entry name" value="SIGMA54FCT"/>
</dbReference>
<dbReference type="GO" id="GO:0000428">
    <property type="term" value="C:DNA-directed RNA polymerase complex"/>
    <property type="evidence" value="ECO:0007669"/>
    <property type="project" value="UniProtKB-KW"/>
</dbReference>